<protein>
    <submittedName>
        <fullName evidence="3">Uncharacterized protein</fullName>
    </submittedName>
</protein>
<dbReference type="RefSeq" id="WP_137101641.1">
    <property type="nucleotide sequence ID" value="NZ_CP039865.1"/>
</dbReference>
<evidence type="ECO:0000256" key="2">
    <source>
        <dbReference type="SAM" id="Phobius"/>
    </source>
</evidence>
<keyword evidence="4" id="KW-1185">Reference proteome</keyword>
<feature type="region of interest" description="Disordered" evidence="1">
    <location>
        <begin position="138"/>
        <end position="159"/>
    </location>
</feature>
<dbReference type="OrthoDB" id="9808451at2"/>
<evidence type="ECO:0000256" key="1">
    <source>
        <dbReference type="SAM" id="MobiDB-lite"/>
    </source>
</evidence>
<evidence type="ECO:0000313" key="3">
    <source>
        <dbReference type="EMBL" id="QCK88314.1"/>
    </source>
</evidence>
<evidence type="ECO:0000313" key="4">
    <source>
        <dbReference type="Proteomes" id="UP000298588"/>
    </source>
</evidence>
<keyword evidence="2" id="KW-0812">Transmembrane</keyword>
<reference evidence="3 4" key="1">
    <citation type="submission" date="2019-04" db="EMBL/GenBank/DDBJ databases">
        <title>Phreatobacter aquaticus sp. nov.</title>
        <authorList>
            <person name="Choi A."/>
            <person name="Baek K."/>
        </authorList>
    </citation>
    <scope>NUCLEOTIDE SEQUENCE [LARGE SCALE GENOMIC DNA]</scope>
    <source>
        <strain evidence="3 4">NMCR1094</strain>
    </source>
</reference>
<keyword evidence="2" id="KW-1133">Transmembrane helix</keyword>
<dbReference type="AlphaFoldDB" id="A0A4D7QSX2"/>
<sequence length="225" mass="24328">MDDNRARPLSLTDAVRAARISEAERTGVVVDLRDAELARLEILADLVKPVFADIPAGIDLFDTGLVPGATPRFFVDMIAFVEMGRDKRTYRFLQDTRYGRRVIVESAEAQVLAERITAYVAERLVARERMLAEASARPAEQVGLSSRTEPRAAAAEVNTPTTAPVALLSEASASTAETQIEPAPAETLPKPMGRRRRLPGSVLFILGVAAGILAVLLLAELVARP</sequence>
<name>A0A4D7QSX2_9HYPH</name>
<dbReference type="EMBL" id="CP039865">
    <property type="protein sequence ID" value="QCK88314.1"/>
    <property type="molecule type" value="Genomic_DNA"/>
</dbReference>
<dbReference type="Proteomes" id="UP000298588">
    <property type="component" value="Chromosome"/>
</dbReference>
<feature type="transmembrane region" description="Helical" evidence="2">
    <location>
        <begin position="202"/>
        <end position="223"/>
    </location>
</feature>
<feature type="region of interest" description="Disordered" evidence="1">
    <location>
        <begin position="173"/>
        <end position="193"/>
    </location>
</feature>
<proteinExistence type="predicted"/>
<dbReference type="KEGG" id="paqt:E8L99_22395"/>
<keyword evidence="2" id="KW-0472">Membrane</keyword>
<organism evidence="3 4">
    <name type="scientific">Phreatobacter aquaticus</name>
    <dbReference type="NCBI Taxonomy" id="2570229"/>
    <lineage>
        <taxon>Bacteria</taxon>
        <taxon>Pseudomonadati</taxon>
        <taxon>Pseudomonadota</taxon>
        <taxon>Alphaproteobacteria</taxon>
        <taxon>Hyphomicrobiales</taxon>
        <taxon>Phreatobacteraceae</taxon>
        <taxon>Phreatobacter</taxon>
    </lineage>
</organism>
<gene>
    <name evidence="3" type="ORF">E8L99_22395</name>
</gene>
<accession>A0A4D7QSX2</accession>